<keyword evidence="3" id="KW-1185">Reference proteome</keyword>
<evidence type="ECO:0000313" key="3">
    <source>
        <dbReference type="Proteomes" id="UP000828390"/>
    </source>
</evidence>
<reference evidence="2" key="2">
    <citation type="submission" date="2020-11" db="EMBL/GenBank/DDBJ databases">
        <authorList>
            <person name="McCartney M.A."/>
            <person name="Auch B."/>
            <person name="Kono T."/>
            <person name="Mallez S."/>
            <person name="Becker A."/>
            <person name="Gohl D.M."/>
            <person name="Silverstein K.A.T."/>
            <person name="Koren S."/>
            <person name="Bechman K.B."/>
            <person name="Herman A."/>
            <person name="Abrahante J.E."/>
            <person name="Garbe J."/>
        </authorList>
    </citation>
    <scope>NUCLEOTIDE SEQUENCE</scope>
    <source>
        <strain evidence="2">Duluth1</strain>
        <tissue evidence="2">Whole animal</tissue>
    </source>
</reference>
<name>A0A9D4QSI1_DREPO</name>
<organism evidence="2 3">
    <name type="scientific">Dreissena polymorpha</name>
    <name type="common">Zebra mussel</name>
    <name type="synonym">Mytilus polymorpha</name>
    <dbReference type="NCBI Taxonomy" id="45954"/>
    <lineage>
        <taxon>Eukaryota</taxon>
        <taxon>Metazoa</taxon>
        <taxon>Spiralia</taxon>
        <taxon>Lophotrochozoa</taxon>
        <taxon>Mollusca</taxon>
        <taxon>Bivalvia</taxon>
        <taxon>Autobranchia</taxon>
        <taxon>Heteroconchia</taxon>
        <taxon>Euheterodonta</taxon>
        <taxon>Imparidentia</taxon>
        <taxon>Neoheterodontei</taxon>
        <taxon>Myida</taxon>
        <taxon>Dreissenoidea</taxon>
        <taxon>Dreissenidae</taxon>
        <taxon>Dreissena</taxon>
    </lineage>
</organism>
<dbReference type="Proteomes" id="UP000828390">
    <property type="component" value="Unassembled WGS sequence"/>
</dbReference>
<evidence type="ECO:0000313" key="2">
    <source>
        <dbReference type="EMBL" id="KAH3840675.1"/>
    </source>
</evidence>
<protein>
    <submittedName>
        <fullName evidence="2">Uncharacterized protein</fullName>
    </submittedName>
</protein>
<accession>A0A9D4QSI1</accession>
<comment type="caution">
    <text evidence="2">The sequence shown here is derived from an EMBL/GenBank/DDBJ whole genome shotgun (WGS) entry which is preliminary data.</text>
</comment>
<evidence type="ECO:0000256" key="1">
    <source>
        <dbReference type="SAM" id="MobiDB-lite"/>
    </source>
</evidence>
<dbReference type="EMBL" id="JAIWYP010000004">
    <property type="protein sequence ID" value="KAH3840675.1"/>
    <property type="molecule type" value="Genomic_DNA"/>
</dbReference>
<reference evidence="2" key="1">
    <citation type="journal article" date="2019" name="bioRxiv">
        <title>The Genome of the Zebra Mussel, Dreissena polymorpha: A Resource for Invasive Species Research.</title>
        <authorList>
            <person name="McCartney M.A."/>
            <person name="Auch B."/>
            <person name="Kono T."/>
            <person name="Mallez S."/>
            <person name="Zhang Y."/>
            <person name="Obille A."/>
            <person name="Becker A."/>
            <person name="Abrahante J.E."/>
            <person name="Garbe J."/>
            <person name="Badalamenti J.P."/>
            <person name="Herman A."/>
            <person name="Mangelson H."/>
            <person name="Liachko I."/>
            <person name="Sullivan S."/>
            <person name="Sone E.D."/>
            <person name="Koren S."/>
            <person name="Silverstein K.A.T."/>
            <person name="Beckman K.B."/>
            <person name="Gohl D.M."/>
        </authorList>
    </citation>
    <scope>NUCLEOTIDE SEQUENCE</scope>
    <source>
        <strain evidence="2">Duluth1</strain>
        <tissue evidence="2">Whole animal</tissue>
    </source>
</reference>
<proteinExistence type="predicted"/>
<feature type="region of interest" description="Disordered" evidence="1">
    <location>
        <begin position="1"/>
        <end position="30"/>
    </location>
</feature>
<sequence>MLGRCRLSPGLKRGTTGDNRGSAGASPGLTVASPGLSELCRAVDRLQPGHRDIV</sequence>
<gene>
    <name evidence="2" type="ORF">DPMN_114129</name>
</gene>
<dbReference type="AlphaFoldDB" id="A0A9D4QSI1"/>